<dbReference type="EMBL" id="JBHTBQ010000003">
    <property type="protein sequence ID" value="MFC7418541.1"/>
    <property type="molecule type" value="Genomic_DNA"/>
</dbReference>
<dbReference type="Pfam" id="PF06210">
    <property type="entry name" value="DUF1003"/>
    <property type="match status" value="1"/>
</dbReference>
<evidence type="ECO:0000313" key="2">
    <source>
        <dbReference type="EMBL" id="MFC7418541.1"/>
    </source>
</evidence>
<evidence type="ECO:0000256" key="1">
    <source>
        <dbReference type="SAM" id="Phobius"/>
    </source>
</evidence>
<name>A0ABW2QS23_9NEIS</name>
<accession>A0ABW2QS23</accession>
<dbReference type="InterPro" id="IPR010406">
    <property type="entry name" value="DUF1003"/>
</dbReference>
<comment type="caution">
    <text evidence="2">The sequence shown here is derived from an EMBL/GenBank/DDBJ whole genome shotgun (WGS) entry which is preliminary data.</text>
</comment>
<keyword evidence="1" id="KW-1133">Transmembrane helix</keyword>
<dbReference type="Proteomes" id="UP001596473">
    <property type="component" value="Unassembled WGS sequence"/>
</dbReference>
<feature type="transmembrane region" description="Helical" evidence="1">
    <location>
        <begin position="58"/>
        <end position="81"/>
    </location>
</feature>
<keyword evidence="1" id="KW-0472">Membrane</keyword>
<dbReference type="RefSeq" id="WP_380185601.1">
    <property type="nucleotide sequence ID" value="NZ_JBHTBQ010000003.1"/>
</dbReference>
<feature type="transmembrane region" description="Helical" evidence="1">
    <location>
        <begin position="93"/>
        <end position="116"/>
    </location>
</feature>
<proteinExistence type="predicted"/>
<dbReference type="PANTHER" id="PTHR41386:SF1">
    <property type="entry name" value="MEMBRANE PROTEIN"/>
    <property type="match status" value="1"/>
</dbReference>
<evidence type="ECO:0000313" key="3">
    <source>
        <dbReference type="Proteomes" id="UP001596473"/>
    </source>
</evidence>
<sequence length="193" mass="22101">MDNPNEQLASQFLKTCKDAGESEKRVMERLKNRLHISHNTNQKFDDTLTLGQRLADKIAIFGGSWTFILIFIGILFVWIILNTLILSNKSFDPYPYVFLNLILSMLAALQAPVIMMSQNRHAAKDRAAAEHDYEVNLKSELEVLALNKKIDILRDQQWSELVSMQQKQIKLLTQVLEKNKTSAPKGPNFLSEQ</sequence>
<gene>
    <name evidence="2" type="ORF">ACFQNF_01430</name>
</gene>
<reference evidence="3" key="1">
    <citation type="journal article" date="2019" name="Int. J. Syst. Evol. Microbiol.">
        <title>The Global Catalogue of Microorganisms (GCM) 10K type strain sequencing project: providing services to taxonomists for standard genome sequencing and annotation.</title>
        <authorList>
            <consortium name="The Broad Institute Genomics Platform"/>
            <consortium name="The Broad Institute Genome Sequencing Center for Infectious Disease"/>
            <person name="Wu L."/>
            <person name="Ma J."/>
        </authorList>
    </citation>
    <scope>NUCLEOTIDE SEQUENCE [LARGE SCALE GENOMIC DNA]</scope>
    <source>
        <strain evidence="3">CCUG 62945</strain>
    </source>
</reference>
<keyword evidence="1" id="KW-0812">Transmembrane</keyword>
<dbReference type="PANTHER" id="PTHR41386">
    <property type="entry name" value="INTEGRAL MEMBRANE PROTEIN-RELATED"/>
    <property type="match status" value="1"/>
</dbReference>
<keyword evidence="3" id="KW-1185">Reference proteome</keyword>
<protein>
    <submittedName>
        <fullName evidence="2">DUF1003 domain-containing protein</fullName>
    </submittedName>
</protein>
<organism evidence="2 3">
    <name type="scientific">Iodobacter arcticus</name>
    <dbReference type="NCBI Taxonomy" id="590593"/>
    <lineage>
        <taxon>Bacteria</taxon>
        <taxon>Pseudomonadati</taxon>
        <taxon>Pseudomonadota</taxon>
        <taxon>Betaproteobacteria</taxon>
        <taxon>Neisseriales</taxon>
        <taxon>Chitinibacteraceae</taxon>
        <taxon>Iodobacter</taxon>
    </lineage>
</organism>